<evidence type="ECO:0000256" key="2">
    <source>
        <dbReference type="ARBA" id="ARBA00023002"/>
    </source>
</evidence>
<dbReference type="Gene3D" id="2.30.110.10">
    <property type="entry name" value="Electron Transport, Fmn-binding Protein, Chain A"/>
    <property type="match status" value="1"/>
</dbReference>
<keyword evidence="5" id="KW-1185">Reference proteome</keyword>
<dbReference type="GO" id="GO:0042602">
    <property type="term" value="F:riboflavin reductase (NADPH) activity"/>
    <property type="evidence" value="ECO:0007669"/>
    <property type="project" value="TreeGrafter"/>
</dbReference>
<evidence type="ECO:0000259" key="3">
    <source>
        <dbReference type="SMART" id="SM00903"/>
    </source>
</evidence>
<dbReference type="Pfam" id="PF01613">
    <property type="entry name" value="Flavin_Reduct"/>
    <property type="match status" value="1"/>
</dbReference>
<accession>A0A1G7XDN1</accession>
<dbReference type="AlphaFoldDB" id="A0A1G7XDN1"/>
<evidence type="ECO:0000313" key="5">
    <source>
        <dbReference type="Proteomes" id="UP000199495"/>
    </source>
</evidence>
<dbReference type="GO" id="GO:0010181">
    <property type="term" value="F:FMN binding"/>
    <property type="evidence" value="ECO:0007669"/>
    <property type="project" value="InterPro"/>
</dbReference>
<dbReference type="Proteomes" id="UP000199495">
    <property type="component" value="Unassembled WGS sequence"/>
</dbReference>
<sequence>MSASASTSIDPREMRQALGQFPTGVCIVTCRGDGEDCGMTMSSFNSLSLAPPLVLFSVDKRALSLPHWEQAKGFAINILSDNQQAISNRFARAGSNKWEGTHFHRGFAEAPVLAGVAAVFECRPWATHDGGDHILFIVEVIEMRSTPDRRPLVFSKGRYAKLEQTQDVAPWPLAIHY</sequence>
<reference evidence="4 5" key="1">
    <citation type="submission" date="2016-10" db="EMBL/GenBank/DDBJ databases">
        <authorList>
            <person name="de Groot N.N."/>
        </authorList>
    </citation>
    <scope>NUCLEOTIDE SEQUENCE [LARGE SCALE GENOMIC DNA]</scope>
    <source>
        <strain evidence="4 5">CGMCC 1.10267</strain>
    </source>
</reference>
<dbReference type="InterPro" id="IPR012349">
    <property type="entry name" value="Split_barrel_FMN-bd"/>
</dbReference>
<dbReference type="EMBL" id="FNCS01000009">
    <property type="protein sequence ID" value="SDG82286.1"/>
    <property type="molecule type" value="Genomic_DNA"/>
</dbReference>
<gene>
    <name evidence="4" type="ORF">SAMN04487974_10946</name>
</gene>
<protein>
    <submittedName>
        <fullName evidence="4">NADH-FMN oxidoreductase RutF, flavin reductase (DIM6/NTAB) family</fullName>
    </submittedName>
</protein>
<feature type="domain" description="Flavin reductase like" evidence="3">
    <location>
        <begin position="18"/>
        <end position="161"/>
    </location>
</feature>
<keyword evidence="2" id="KW-0560">Oxidoreductase</keyword>
<proteinExistence type="inferred from homology"/>
<dbReference type="InterPro" id="IPR050268">
    <property type="entry name" value="NADH-dep_flavin_reductase"/>
</dbReference>
<organism evidence="4 5">
    <name type="scientific">Pelagibacterium luteolum</name>
    <dbReference type="NCBI Taxonomy" id="440168"/>
    <lineage>
        <taxon>Bacteria</taxon>
        <taxon>Pseudomonadati</taxon>
        <taxon>Pseudomonadota</taxon>
        <taxon>Alphaproteobacteria</taxon>
        <taxon>Hyphomicrobiales</taxon>
        <taxon>Devosiaceae</taxon>
        <taxon>Pelagibacterium</taxon>
    </lineage>
</organism>
<evidence type="ECO:0000313" key="4">
    <source>
        <dbReference type="EMBL" id="SDG82286.1"/>
    </source>
</evidence>
<dbReference type="PANTHER" id="PTHR30466">
    <property type="entry name" value="FLAVIN REDUCTASE"/>
    <property type="match status" value="1"/>
</dbReference>
<dbReference type="InterPro" id="IPR002563">
    <property type="entry name" value="Flavin_Rdtase-like_dom"/>
</dbReference>
<dbReference type="SUPFAM" id="SSF50475">
    <property type="entry name" value="FMN-binding split barrel"/>
    <property type="match status" value="1"/>
</dbReference>
<comment type="similarity">
    <text evidence="1">Belongs to the non-flavoprotein flavin reductase family.</text>
</comment>
<dbReference type="PANTHER" id="PTHR30466:SF11">
    <property type="entry name" value="FLAVIN-DEPENDENT MONOOXYGENASE, REDUCTASE SUBUNIT HSAB"/>
    <property type="match status" value="1"/>
</dbReference>
<evidence type="ECO:0000256" key="1">
    <source>
        <dbReference type="ARBA" id="ARBA00008898"/>
    </source>
</evidence>
<dbReference type="SMART" id="SM00903">
    <property type="entry name" value="Flavin_Reduct"/>
    <property type="match status" value="1"/>
</dbReference>
<dbReference type="RefSeq" id="WP_244505071.1">
    <property type="nucleotide sequence ID" value="NZ_FNCS01000009.1"/>
</dbReference>
<dbReference type="STRING" id="440168.SAMN04487974_10946"/>
<name>A0A1G7XDN1_9HYPH</name>